<dbReference type="RefSeq" id="XP_002670085.1">
    <property type="nucleotide sequence ID" value="XM_002670039.1"/>
</dbReference>
<dbReference type="OrthoDB" id="10454166at2759"/>
<dbReference type="KEGG" id="ngr:NAEGRDRAFT_53793"/>
<evidence type="ECO:0000313" key="1">
    <source>
        <dbReference type="EMBL" id="EFC37341.1"/>
    </source>
</evidence>
<dbReference type="EMBL" id="GG738919">
    <property type="protein sequence ID" value="EFC37341.1"/>
    <property type="molecule type" value="Genomic_DNA"/>
</dbReference>
<reference evidence="1 2" key="1">
    <citation type="journal article" date="2010" name="Cell">
        <title>The genome of Naegleria gruberi illuminates early eukaryotic versatility.</title>
        <authorList>
            <person name="Fritz-Laylin L.K."/>
            <person name="Prochnik S.E."/>
            <person name="Ginger M.L."/>
            <person name="Dacks J.B."/>
            <person name="Carpenter M.L."/>
            <person name="Field M.C."/>
            <person name="Kuo A."/>
            <person name="Paredez A."/>
            <person name="Chapman J."/>
            <person name="Pham J."/>
            <person name="Shu S."/>
            <person name="Neupane R."/>
            <person name="Cipriano M."/>
            <person name="Mancuso J."/>
            <person name="Tu H."/>
            <person name="Salamov A."/>
            <person name="Lindquist E."/>
            <person name="Shapiro H."/>
            <person name="Lucas S."/>
            <person name="Grigoriev I.V."/>
            <person name="Cande W.Z."/>
            <person name="Fulton C."/>
            <person name="Rokhsar D.S."/>
            <person name="Dawson S.C."/>
        </authorList>
    </citation>
    <scope>NUCLEOTIDE SEQUENCE [LARGE SCALE GENOMIC DNA]</scope>
    <source>
        <strain evidence="1 2">NEG-M</strain>
    </source>
</reference>
<dbReference type="VEuPathDB" id="AmoebaDB:NAEGRDRAFT_53793"/>
<dbReference type="AlphaFoldDB" id="D2W0S2"/>
<dbReference type="Proteomes" id="UP000006671">
    <property type="component" value="Unassembled WGS sequence"/>
</dbReference>
<proteinExistence type="predicted"/>
<evidence type="ECO:0000313" key="2">
    <source>
        <dbReference type="Proteomes" id="UP000006671"/>
    </source>
</evidence>
<protein>
    <submittedName>
        <fullName evidence="1">Predicted protein</fullName>
    </submittedName>
</protein>
<dbReference type="GeneID" id="8853732"/>
<gene>
    <name evidence="1" type="ORF">NAEGRDRAFT_53793</name>
</gene>
<keyword evidence="2" id="KW-1185">Reference proteome</keyword>
<dbReference type="InParanoid" id="D2W0S2"/>
<sequence length="354" mass="40071">MIDMCMSAVPNIKSGQIQTLTNRIIVEGTNFGLPTNPMAFWDEASTLKQDYPMSNTIPLVRWGEVHSMAFSNLTTVPNRSGKNDTVYYGKGGHSCLLQPKFKTGLIYDKLYISWWYRNNQDPSSEGDSNKFIRIWDEYSGYGTRISWTHMHLTCANGTYWNSWTKYGKINAWNHHEFYADLANDRVIATLNGKTMFNVTCSKDSAQAGRPIFVRLIGFDNGSDHYKNMTTALDSVFIGNSAKRLVLAHVPTFGQIELSEVVPIDEWNSNRIVARWIEGVLDWTKPIYAYVVDENGNFNSQGYLLSVVSENVISSNDNGGILRNCTNCESSGNNMQSFVCLRTFAILMIIIFIFQ</sequence>
<accession>D2W0S2</accession>
<name>D2W0S2_NAEGR</name>
<organism evidence="2">
    <name type="scientific">Naegleria gruberi</name>
    <name type="common">Amoeba</name>
    <dbReference type="NCBI Taxonomy" id="5762"/>
    <lineage>
        <taxon>Eukaryota</taxon>
        <taxon>Discoba</taxon>
        <taxon>Heterolobosea</taxon>
        <taxon>Tetramitia</taxon>
        <taxon>Eutetramitia</taxon>
        <taxon>Vahlkampfiidae</taxon>
        <taxon>Naegleria</taxon>
    </lineage>
</organism>